<sequence>MTDTGALLFKLAAALVIFGVALAGARAAQTLRSSEAGIWLSLGNCFAGGVFIGAGLLHTLADSQDLFASLLPEQDFPLWAALAALAVVGLLWVDHCLSGDSDQGTATGVSLFIVLSLHSLLAGMALGVEAHPAQAVAILLAIVAHKGSAAFALGLRTDATAYWQRMGPFALMTPGGVLLGAVVAFLLQNRAGQYFEAVFDAIAAGTFLYVALGEILPAELRGNRRPNRMVFSVLAGLALMGVLALYT</sequence>
<feature type="transmembrane region" description="Helical" evidence="5">
    <location>
        <begin position="37"/>
        <end position="56"/>
    </location>
</feature>
<dbReference type="AlphaFoldDB" id="A0A095WYK2"/>
<evidence type="ECO:0000313" key="7">
    <source>
        <dbReference type="Proteomes" id="UP000029640"/>
    </source>
</evidence>
<evidence type="ECO:0000256" key="1">
    <source>
        <dbReference type="ARBA" id="ARBA00004141"/>
    </source>
</evidence>
<evidence type="ECO:0000256" key="2">
    <source>
        <dbReference type="ARBA" id="ARBA00022692"/>
    </source>
</evidence>
<keyword evidence="4 5" id="KW-0472">Membrane</keyword>
<dbReference type="InterPro" id="IPR003689">
    <property type="entry name" value="ZIP"/>
</dbReference>
<feature type="transmembrane region" description="Helical" evidence="5">
    <location>
        <begin position="105"/>
        <end position="127"/>
    </location>
</feature>
<evidence type="ECO:0000256" key="3">
    <source>
        <dbReference type="ARBA" id="ARBA00022989"/>
    </source>
</evidence>
<feature type="transmembrane region" description="Helical" evidence="5">
    <location>
        <begin position="133"/>
        <end position="155"/>
    </location>
</feature>
<feature type="transmembrane region" description="Helical" evidence="5">
    <location>
        <begin position="167"/>
        <end position="188"/>
    </location>
</feature>
<comment type="subcellular location">
    <subcellularLocation>
        <location evidence="1">Membrane</location>
        <topology evidence="1">Multi-pass membrane protein</topology>
    </subcellularLocation>
</comment>
<evidence type="ECO:0000313" key="6">
    <source>
        <dbReference type="EMBL" id="KGE03699.1"/>
    </source>
</evidence>
<feature type="transmembrane region" description="Helical" evidence="5">
    <location>
        <begin position="76"/>
        <end position="93"/>
    </location>
</feature>
<keyword evidence="7" id="KW-1185">Reference proteome</keyword>
<dbReference type="GO" id="GO:0016020">
    <property type="term" value="C:membrane"/>
    <property type="evidence" value="ECO:0007669"/>
    <property type="project" value="UniProtKB-SubCell"/>
</dbReference>
<dbReference type="EMBL" id="AUVB01000051">
    <property type="protein sequence ID" value="KGE03699.1"/>
    <property type="molecule type" value="Genomic_DNA"/>
</dbReference>
<evidence type="ECO:0000256" key="4">
    <source>
        <dbReference type="ARBA" id="ARBA00023136"/>
    </source>
</evidence>
<feature type="transmembrane region" description="Helical" evidence="5">
    <location>
        <begin position="194"/>
        <end position="216"/>
    </location>
</feature>
<feature type="transmembrane region" description="Helical" evidence="5">
    <location>
        <begin position="6"/>
        <end position="25"/>
    </location>
</feature>
<organism evidence="6 7">
    <name type="scientific">Pseudohaliea rubra DSM 19751</name>
    <dbReference type="NCBI Taxonomy" id="1265313"/>
    <lineage>
        <taxon>Bacteria</taxon>
        <taxon>Pseudomonadati</taxon>
        <taxon>Pseudomonadota</taxon>
        <taxon>Gammaproteobacteria</taxon>
        <taxon>Cellvibrionales</taxon>
        <taxon>Halieaceae</taxon>
        <taxon>Pseudohaliea</taxon>
    </lineage>
</organism>
<dbReference type="eggNOG" id="COG0428">
    <property type="taxonomic scope" value="Bacteria"/>
</dbReference>
<accession>A0A095WYK2</accession>
<evidence type="ECO:0000256" key="5">
    <source>
        <dbReference type="SAM" id="Phobius"/>
    </source>
</evidence>
<dbReference type="RefSeq" id="WP_035517529.1">
    <property type="nucleotide sequence ID" value="NZ_KN234782.1"/>
</dbReference>
<name>A0A095WYK2_9GAMM</name>
<dbReference type="STRING" id="1265313.HRUBRA_01693"/>
<dbReference type="Pfam" id="PF02535">
    <property type="entry name" value="Zip"/>
    <property type="match status" value="1"/>
</dbReference>
<dbReference type="PANTHER" id="PTHR11040">
    <property type="entry name" value="ZINC/IRON TRANSPORTER"/>
    <property type="match status" value="1"/>
</dbReference>
<dbReference type="GO" id="GO:0005385">
    <property type="term" value="F:zinc ion transmembrane transporter activity"/>
    <property type="evidence" value="ECO:0007669"/>
    <property type="project" value="TreeGrafter"/>
</dbReference>
<keyword evidence="3 5" id="KW-1133">Transmembrane helix</keyword>
<keyword evidence="2 5" id="KW-0812">Transmembrane</keyword>
<feature type="transmembrane region" description="Helical" evidence="5">
    <location>
        <begin position="228"/>
        <end position="246"/>
    </location>
</feature>
<protein>
    <submittedName>
        <fullName evidence="6">Zinc transporter, ZIP family</fullName>
    </submittedName>
</protein>
<comment type="caution">
    <text evidence="6">The sequence shown here is derived from an EMBL/GenBank/DDBJ whole genome shotgun (WGS) entry which is preliminary data.</text>
</comment>
<proteinExistence type="predicted"/>
<gene>
    <name evidence="6" type="ORF">HRUBRA_01693</name>
</gene>
<reference evidence="6 7" key="1">
    <citation type="journal article" date="2014" name="Genome Announc.">
        <title>Genome Sequence of Gammaproteobacterial Pseudohaliea rubra Type Strain DSM 19751, Isolated from Coastal Seawater of the Mediterranean Sea.</title>
        <authorList>
            <person name="Spring S."/>
            <person name="Fiebig A."/>
            <person name="Riedel T."/>
            <person name="Goker M."/>
            <person name="Klenk H.P."/>
        </authorList>
    </citation>
    <scope>NUCLEOTIDE SEQUENCE [LARGE SCALE GENOMIC DNA]</scope>
    <source>
        <strain evidence="6 7">DSM 19751</strain>
    </source>
</reference>
<dbReference type="OrthoDB" id="5641792at2"/>
<dbReference type="PANTHER" id="PTHR11040:SF140">
    <property type="entry name" value="ZRT (ZRT), IRT- (IRT-) LIKE PROTEIN TRANSPORTER"/>
    <property type="match status" value="1"/>
</dbReference>
<dbReference type="HOGENOM" id="CLU_040462_3_1_6"/>
<dbReference type="Proteomes" id="UP000029640">
    <property type="component" value="Unassembled WGS sequence"/>
</dbReference>